<protein>
    <submittedName>
        <fullName evidence="4">Redoxin</fullName>
    </submittedName>
</protein>
<dbReference type="STRING" id="1341181.FLJC2902T_16690"/>
<keyword evidence="5" id="KW-1185">Reference proteome</keyword>
<evidence type="ECO:0000259" key="3">
    <source>
        <dbReference type="PROSITE" id="PS51352"/>
    </source>
</evidence>
<dbReference type="EMBL" id="AVGG01000007">
    <property type="protein sequence ID" value="ESU28319.1"/>
    <property type="molecule type" value="Genomic_DNA"/>
</dbReference>
<dbReference type="PANTHER" id="PTHR42852:SF17">
    <property type="entry name" value="THIOREDOXIN-LIKE PROTEIN HI_1115"/>
    <property type="match status" value="1"/>
</dbReference>
<dbReference type="GO" id="GO:0016491">
    <property type="term" value="F:oxidoreductase activity"/>
    <property type="evidence" value="ECO:0007669"/>
    <property type="project" value="InterPro"/>
</dbReference>
<comment type="caution">
    <text evidence="4">The sequence shown here is derived from an EMBL/GenBank/DDBJ whole genome shotgun (WGS) entry which is preliminary data.</text>
</comment>
<dbReference type="SUPFAM" id="SSF52833">
    <property type="entry name" value="Thioredoxin-like"/>
    <property type="match status" value="1"/>
</dbReference>
<dbReference type="CDD" id="cd02966">
    <property type="entry name" value="TlpA_like_family"/>
    <property type="match status" value="1"/>
</dbReference>
<dbReference type="InterPro" id="IPR036249">
    <property type="entry name" value="Thioredoxin-like_sf"/>
</dbReference>
<dbReference type="PROSITE" id="PS00194">
    <property type="entry name" value="THIOREDOXIN_1"/>
    <property type="match status" value="1"/>
</dbReference>
<dbReference type="PATRIC" id="fig|1341181.4.peg.1645"/>
<keyword evidence="2" id="KW-0732">Signal</keyword>
<dbReference type="InterPro" id="IPR000866">
    <property type="entry name" value="AhpC/TSA"/>
</dbReference>
<dbReference type="Pfam" id="PF00578">
    <property type="entry name" value="AhpC-TSA"/>
    <property type="match status" value="1"/>
</dbReference>
<proteinExistence type="predicted"/>
<dbReference type="InterPro" id="IPR013766">
    <property type="entry name" value="Thioredoxin_domain"/>
</dbReference>
<dbReference type="Proteomes" id="UP000018004">
    <property type="component" value="Unassembled WGS sequence"/>
</dbReference>
<keyword evidence="1" id="KW-0676">Redox-active center</keyword>
<sequence>MLINKLKKVRIFTFKQNKSNSMKRSVILLLLTGFLSFAQDNNKELKPIKTYEREGVKIASFDFNSFEPILHKNDDTTYVINFWATWCLPCVKELPYFEQLNKKYENQNVKVILVSMDMPKKVENSLIPFVKKKKLQSEVIHLDDPDANAWIEKVDKNWSGSIPATIIYNSKTRKFYESSFTFEELEKELITIINN</sequence>
<dbReference type="PANTHER" id="PTHR42852">
    <property type="entry name" value="THIOL:DISULFIDE INTERCHANGE PROTEIN DSBE"/>
    <property type="match status" value="1"/>
</dbReference>
<accession>V6SPF4</accession>
<dbReference type="InterPro" id="IPR050553">
    <property type="entry name" value="Thioredoxin_ResA/DsbE_sf"/>
</dbReference>
<organism evidence="4 5">
    <name type="scientific">Flavobacterium limnosediminis JC2902</name>
    <dbReference type="NCBI Taxonomy" id="1341181"/>
    <lineage>
        <taxon>Bacteria</taxon>
        <taxon>Pseudomonadati</taxon>
        <taxon>Bacteroidota</taxon>
        <taxon>Flavobacteriia</taxon>
        <taxon>Flavobacteriales</taxon>
        <taxon>Flavobacteriaceae</taxon>
        <taxon>Flavobacterium</taxon>
    </lineage>
</organism>
<evidence type="ECO:0000313" key="4">
    <source>
        <dbReference type="EMBL" id="ESU28319.1"/>
    </source>
</evidence>
<feature type="domain" description="Thioredoxin" evidence="3">
    <location>
        <begin position="52"/>
        <end position="194"/>
    </location>
</feature>
<evidence type="ECO:0000256" key="2">
    <source>
        <dbReference type="SAM" id="SignalP"/>
    </source>
</evidence>
<dbReference type="InterPro" id="IPR017937">
    <property type="entry name" value="Thioredoxin_CS"/>
</dbReference>
<dbReference type="eggNOG" id="COG0526">
    <property type="taxonomic scope" value="Bacteria"/>
</dbReference>
<dbReference type="Gene3D" id="3.40.30.10">
    <property type="entry name" value="Glutaredoxin"/>
    <property type="match status" value="1"/>
</dbReference>
<dbReference type="AlphaFoldDB" id="V6SPF4"/>
<dbReference type="GO" id="GO:0016209">
    <property type="term" value="F:antioxidant activity"/>
    <property type="evidence" value="ECO:0007669"/>
    <property type="project" value="InterPro"/>
</dbReference>
<dbReference type="PROSITE" id="PS51352">
    <property type="entry name" value="THIOREDOXIN_2"/>
    <property type="match status" value="1"/>
</dbReference>
<name>V6SPF4_9FLAO</name>
<reference evidence="4 5" key="1">
    <citation type="submission" date="2013-08" db="EMBL/GenBank/DDBJ databases">
        <title>Flavobacterium limnosediminis JC2902 genome sequencing.</title>
        <authorList>
            <person name="Lee K."/>
            <person name="Yi H."/>
            <person name="Park S."/>
            <person name="Chun J."/>
        </authorList>
    </citation>
    <scope>NUCLEOTIDE SEQUENCE [LARGE SCALE GENOMIC DNA]</scope>
    <source>
        <strain evidence="4 5">JC2902</strain>
    </source>
</reference>
<evidence type="ECO:0000313" key="5">
    <source>
        <dbReference type="Proteomes" id="UP000018004"/>
    </source>
</evidence>
<evidence type="ECO:0000256" key="1">
    <source>
        <dbReference type="ARBA" id="ARBA00023284"/>
    </source>
</evidence>
<feature type="chain" id="PRO_5004752672" evidence="2">
    <location>
        <begin position="39"/>
        <end position="195"/>
    </location>
</feature>
<gene>
    <name evidence="4" type="ORF">FLJC2902T_16690</name>
</gene>
<feature type="signal peptide" evidence="2">
    <location>
        <begin position="1"/>
        <end position="38"/>
    </location>
</feature>